<comment type="caution">
    <text evidence="2">The sequence shown here is derived from an EMBL/GenBank/DDBJ whole genome shotgun (WGS) entry which is preliminary data.</text>
</comment>
<reference evidence="2 3" key="1">
    <citation type="journal article" date="2018" name="PLoS ONE">
        <title>The draft genome of Kipferlia bialata reveals reductive genome evolution in fornicate parasites.</title>
        <authorList>
            <person name="Tanifuji G."/>
            <person name="Takabayashi S."/>
            <person name="Kume K."/>
            <person name="Takagi M."/>
            <person name="Nakayama T."/>
            <person name="Kamikawa R."/>
            <person name="Inagaki Y."/>
            <person name="Hashimoto T."/>
        </authorList>
    </citation>
    <scope>NUCLEOTIDE SEQUENCE [LARGE SCALE GENOMIC DNA]</scope>
    <source>
        <strain evidence="2">NY0173</strain>
    </source>
</reference>
<evidence type="ECO:0000313" key="3">
    <source>
        <dbReference type="Proteomes" id="UP000265618"/>
    </source>
</evidence>
<feature type="compositionally biased region" description="Basic residues" evidence="1">
    <location>
        <begin position="1009"/>
        <end position="1028"/>
    </location>
</feature>
<feature type="compositionally biased region" description="Polar residues" evidence="1">
    <location>
        <begin position="540"/>
        <end position="550"/>
    </location>
</feature>
<dbReference type="PANTHER" id="PTHR48148:SF3">
    <property type="entry name" value="KERATINOCYTE PROLINE-RICH PROTEIN"/>
    <property type="match status" value="1"/>
</dbReference>
<feature type="region of interest" description="Disordered" evidence="1">
    <location>
        <begin position="464"/>
        <end position="497"/>
    </location>
</feature>
<feature type="compositionally biased region" description="Basic residues" evidence="1">
    <location>
        <begin position="171"/>
        <end position="197"/>
    </location>
</feature>
<feature type="compositionally biased region" description="Acidic residues" evidence="1">
    <location>
        <begin position="1053"/>
        <end position="1072"/>
    </location>
</feature>
<feature type="region of interest" description="Disordered" evidence="1">
    <location>
        <begin position="916"/>
        <end position="1072"/>
    </location>
</feature>
<feature type="region of interest" description="Disordered" evidence="1">
    <location>
        <begin position="532"/>
        <end position="562"/>
    </location>
</feature>
<feature type="region of interest" description="Disordered" evidence="1">
    <location>
        <begin position="794"/>
        <end position="814"/>
    </location>
</feature>
<feature type="compositionally biased region" description="Polar residues" evidence="1">
    <location>
        <begin position="66"/>
        <end position="76"/>
    </location>
</feature>
<feature type="region of interest" description="Disordered" evidence="1">
    <location>
        <begin position="410"/>
        <end position="434"/>
    </location>
</feature>
<feature type="region of interest" description="Disordered" evidence="1">
    <location>
        <begin position="1"/>
        <end position="397"/>
    </location>
</feature>
<gene>
    <name evidence="2" type="ORF">KIPB_004263</name>
</gene>
<dbReference type="EMBL" id="BDIP01000897">
    <property type="protein sequence ID" value="GIQ83018.1"/>
    <property type="molecule type" value="Genomic_DNA"/>
</dbReference>
<protein>
    <submittedName>
        <fullName evidence="2">Uncharacterized protein</fullName>
    </submittedName>
</protein>
<organism evidence="2 3">
    <name type="scientific">Kipferlia bialata</name>
    <dbReference type="NCBI Taxonomy" id="797122"/>
    <lineage>
        <taxon>Eukaryota</taxon>
        <taxon>Metamonada</taxon>
        <taxon>Carpediemonas-like organisms</taxon>
        <taxon>Kipferlia</taxon>
    </lineage>
</organism>
<feature type="compositionally biased region" description="Polar residues" evidence="1">
    <location>
        <begin position="966"/>
        <end position="976"/>
    </location>
</feature>
<keyword evidence="3" id="KW-1185">Reference proteome</keyword>
<feature type="compositionally biased region" description="Low complexity" evidence="1">
    <location>
        <begin position="478"/>
        <end position="487"/>
    </location>
</feature>
<feature type="compositionally biased region" description="Low complexity" evidence="1">
    <location>
        <begin position="92"/>
        <end position="102"/>
    </location>
</feature>
<proteinExistence type="predicted"/>
<sequence>MNALSALYQSMMRGGGDSTDGSTLEPSKHVQFASEVYELHTRTDAGDTHLDTPTTPVQTRDRRPPTVSTPTVSVGGSASPRYAVSTPPAPSPAKRAASLSLPGGEEGGNTQRGSRGKTIAKGKGPDKPLVSVLRHRPVPGAAPDRLYPSVVNPTPGRPSRLGERYISSPRLRQRRRKARPTPERRRRQAMRARRQRASARVPSPLASPGGAEGTGPGSLPSTPTRSPRVPVVPQDVGGDRDEMDMDDQPMQAPVSFEWQAEGEGENGAEREREGEDGGDARQSPSPVPLSPSPRASAEVDRQSPSLSHHSQLDTHVDMTQVSSYAIGVRGMGSRSRSRSRVSSLSMLLGAGQGREGKETQAPPAPLSSRLDVSGVHSATGSRHQSVSPSRAPSPCHSLLSQSVYDAFRDRASPTVERYQEGGTPAASDGEAVGRDNSPALSIILVREEEEVVVVETAVEGERVIEEREDRDEKIDAMPSISRLELSPSPSPSPSTLPTLASGISVEAAVPAGTAVARAGVGGDTVGAGGTAVTQTGVLSGPTSALSTHGQTPSPTPFSPTPTISLVVSEAEHEQEREREEREEAALREAKIIREREEEERQKAWEAEKQRRREEEARLSREREREAARQKEWERLRQEQERENREREEERHSESVGVDASSATATLERTKVAGSALPAARTPSTVSDSATALAPIPAPSSPTPTETPATLPSQHGSRTVSTHTTHRSPSPVETTSAVTSHVTATSHTTMQGPVSVSVTAPASVSAVASAPSVQQSIVETETEHVSERHPLPLAMGGLAPSPDPPAPSPSATSLSTTVPLSASMLRVDSDTTLGLATPTLGQCHSDITAYTRGGLVQSARVAPEYPAKRRAPSTPPKATPARARHPLSTVMSVPNSFSSADTSSSASASVATRVHASQVTPSVSMPASMGVEAPENVRKRADERESGRESGRVEESESVWATASRIAASSGTPSLSEESFHQTRSLSRSPSRTPQQSPSPRQSPTLSHHSPSHHSPSHHSLSRHSPSHHSSKEVPQSDSVDRDGSVGQAMDFDMGGDVDMDMGPPEEAEDIDINDMEGDSGMQIEMGGARSLVVNDASVPAPSGVSMPSAAPVVAPVPVVPAARVRPRRHSSRVLFHLFGIPLTTPVSLPPVPTHHIPGASRDWGFLTFPKGCGRVKA</sequence>
<dbReference type="Proteomes" id="UP000265618">
    <property type="component" value="Unassembled WGS sequence"/>
</dbReference>
<feature type="compositionally biased region" description="Low complexity" evidence="1">
    <location>
        <begin position="217"/>
        <end position="233"/>
    </location>
</feature>
<dbReference type="AlphaFoldDB" id="A0A9K3CVE6"/>
<feature type="compositionally biased region" description="Basic and acidic residues" evidence="1">
    <location>
        <begin position="594"/>
        <end position="653"/>
    </location>
</feature>
<feature type="compositionally biased region" description="Basic and acidic residues" evidence="1">
    <location>
        <begin position="464"/>
        <end position="475"/>
    </location>
</feature>
<evidence type="ECO:0000256" key="1">
    <source>
        <dbReference type="SAM" id="MobiDB-lite"/>
    </source>
</evidence>
<feature type="compositionally biased region" description="Basic and acidic residues" evidence="1">
    <location>
        <begin position="934"/>
        <end position="954"/>
    </location>
</feature>
<feature type="compositionally biased region" description="Polar residues" evidence="1">
    <location>
        <begin position="376"/>
        <end position="390"/>
    </location>
</feature>
<accession>A0A9K3CVE6</accession>
<dbReference type="PANTHER" id="PTHR48148">
    <property type="entry name" value="KERATINOCYTE PROLINE-RICH PROTEIN"/>
    <property type="match status" value="1"/>
</dbReference>
<feature type="compositionally biased region" description="Low complexity" evidence="1">
    <location>
        <begin position="702"/>
        <end position="748"/>
    </location>
</feature>
<evidence type="ECO:0000313" key="2">
    <source>
        <dbReference type="EMBL" id="GIQ83018.1"/>
    </source>
</evidence>
<feature type="compositionally biased region" description="Low complexity" evidence="1">
    <location>
        <begin position="981"/>
        <end position="1008"/>
    </location>
</feature>
<feature type="region of interest" description="Disordered" evidence="1">
    <location>
        <begin position="594"/>
        <end position="748"/>
    </location>
</feature>
<feature type="compositionally biased region" description="Basic and acidic residues" evidence="1">
    <location>
        <begin position="267"/>
        <end position="279"/>
    </location>
</feature>
<feature type="region of interest" description="Disordered" evidence="1">
    <location>
        <begin position="862"/>
        <end position="885"/>
    </location>
</feature>
<name>A0A9K3CVE6_9EUKA</name>
<feature type="compositionally biased region" description="Low complexity" evidence="1">
    <location>
        <begin position="327"/>
        <end position="349"/>
    </location>
</feature>
<feature type="compositionally biased region" description="Basic and acidic residues" evidence="1">
    <location>
        <begin position="37"/>
        <end position="50"/>
    </location>
</feature>